<sequence length="146" mass="15468">MWERAMVKLVCFECGQTNRVPEDRLSAGPKCGTCGAALVEGKAREIDAETLSKAIRNDGMTLVVDFWAPWCGPCRMMAPEFSKAAKAMTGRARLVKVNTEAHPAAASAFGIRGIPTLIAFRSGREAARQSGALPAAQIEAFAIGAG</sequence>
<proteinExistence type="inferred from homology"/>
<dbReference type="InterPro" id="IPR017937">
    <property type="entry name" value="Thioredoxin_CS"/>
</dbReference>
<dbReference type="PRINTS" id="PR00421">
    <property type="entry name" value="THIOREDOXIN"/>
</dbReference>
<dbReference type="HOGENOM" id="CLU_090389_10_0_5"/>
<evidence type="ECO:0000313" key="9">
    <source>
        <dbReference type="EMBL" id="EAU46413.1"/>
    </source>
</evidence>
<dbReference type="NCBIfam" id="NF008229">
    <property type="entry name" value="PRK10996.1"/>
    <property type="match status" value="1"/>
</dbReference>
<comment type="similarity">
    <text evidence="1">Belongs to the thioredoxin family.</text>
</comment>
<evidence type="ECO:0000256" key="6">
    <source>
        <dbReference type="ARBA" id="ARBA00023284"/>
    </source>
</evidence>
<dbReference type="Gene3D" id="3.40.30.10">
    <property type="entry name" value="Glutaredoxin"/>
    <property type="match status" value="1"/>
</dbReference>
<reference evidence="9 10" key="1">
    <citation type="journal article" date="2010" name="J. Bacteriol.">
        <title>Genome sequences of Pelagibaca bermudensis HTCC2601T and Maritimibacter alkaliphilus HTCC2654T, the type strains of two marine Roseobacter genera.</title>
        <authorList>
            <person name="Thrash J.C."/>
            <person name="Cho J.C."/>
            <person name="Ferriera S."/>
            <person name="Johnson J."/>
            <person name="Vergin K.L."/>
            <person name="Giovannoni S.J."/>
        </authorList>
    </citation>
    <scope>NUCLEOTIDE SEQUENCE [LARGE SCALE GENOMIC DNA]</scope>
    <source>
        <strain evidence="10">DSM 26914 / JCM 13377 / KCTC 12554 / HTCC2601</strain>
    </source>
</reference>
<keyword evidence="6" id="KW-0676">Redox-active center</keyword>
<keyword evidence="10" id="KW-1185">Reference proteome</keyword>
<dbReference type="NCBIfam" id="TIGR01068">
    <property type="entry name" value="thioredoxin"/>
    <property type="match status" value="1"/>
</dbReference>
<dbReference type="GO" id="GO:0046872">
    <property type="term" value="F:metal ion binding"/>
    <property type="evidence" value="ECO:0007669"/>
    <property type="project" value="UniProtKB-KW"/>
</dbReference>
<dbReference type="GO" id="GO:0045454">
    <property type="term" value="P:cell redox homeostasis"/>
    <property type="evidence" value="ECO:0007669"/>
    <property type="project" value="TreeGrafter"/>
</dbReference>
<dbReference type="PANTHER" id="PTHR45663">
    <property type="entry name" value="GEO12009P1"/>
    <property type="match status" value="1"/>
</dbReference>
<dbReference type="InterPro" id="IPR013766">
    <property type="entry name" value="Thioredoxin_domain"/>
</dbReference>
<dbReference type="PROSITE" id="PS00194">
    <property type="entry name" value="THIOREDOXIN_1"/>
    <property type="match status" value="1"/>
</dbReference>
<dbReference type="Pfam" id="PF21352">
    <property type="entry name" value="Zn_ribbon_Thio2"/>
    <property type="match status" value="1"/>
</dbReference>
<keyword evidence="3" id="KW-0479">Metal-binding</keyword>
<organism evidence="9 10">
    <name type="scientific">Salipiger bermudensis (strain DSM 26914 / JCM 13377 / KCTC 12554 / HTCC2601)</name>
    <name type="common">Pelagibaca bermudensis</name>
    <dbReference type="NCBI Taxonomy" id="314265"/>
    <lineage>
        <taxon>Bacteria</taxon>
        <taxon>Pseudomonadati</taxon>
        <taxon>Pseudomonadota</taxon>
        <taxon>Alphaproteobacteria</taxon>
        <taxon>Rhodobacterales</taxon>
        <taxon>Roseobacteraceae</taxon>
        <taxon>Salipiger</taxon>
    </lineage>
</organism>
<dbReference type="Pfam" id="PF00085">
    <property type="entry name" value="Thioredoxin"/>
    <property type="match status" value="1"/>
</dbReference>
<accession>Q0FQN8</accession>
<dbReference type="AlphaFoldDB" id="Q0FQN8"/>
<dbReference type="SUPFAM" id="SSF52833">
    <property type="entry name" value="Thioredoxin-like"/>
    <property type="match status" value="1"/>
</dbReference>
<dbReference type="InterPro" id="IPR005746">
    <property type="entry name" value="Thioredoxin"/>
</dbReference>
<protein>
    <recommendedName>
        <fullName evidence="7">Thioredoxin</fullName>
    </recommendedName>
</protein>
<dbReference type="GO" id="GO:0005829">
    <property type="term" value="C:cytosol"/>
    <property type="evidence" value="ECO:0007669"/>
    <property type="project" value="TreeGrafter"/>
</dbReference>
<dbReference type="eggNOG" id="COG3118">
    <property type="taxonomic scope" value="Bacteria"/>
</dbReference>
<evidence type="ECO:0000256" key="4">
    <source>
        <dbReference type="ARBA" id="ARBA00022982"/>
    </source>
</evidence>
<dbReference type="InterPro" id="IPR036249">
    <property type="entry name" value="Thioredoxin-like_sf"/>
</dbReference>
<keyword evidence="4" id="KW-0249">Electron transport</keyword>
<dbReference type="EMBL" id="AATQ01000014">
    <property type="protein sequence ID" value="EAU46413.1"/>
    <property type="molecule type" value="Genomic_DNA"/>
</dbReference>
<dbReference type="PANTHER" id="PTHR45663:SF11">
    <property type="entry name" value="GEO12009P1"/>
    <property type="match status" value="1"/>
</dbReference>
<dbReference type="STRING" id="314265.R2601_15317"/>
<dbReference type="CDD" id="cd02947">
    <property type="entry name" value="TRX_family"/>
    <property type="match status" value="1"/>
</dbReference>
<keyword evidence="2" id="KW-0813">Transport</keyword>
<comment type="caution">
    <text evidence="9">The sequence shown here is derived from an EMBL/GenBank/DDBJ whole genome shotgun (WGS) entry which is preliminary data.</text>
</comment>
<dbReference type="Gene3D" id="2.30.30.380">
    <property type="entry name" value="Zn-finger domain of Sec23/24"/>
    <property type="match status" value="1"/>
</dbReference>
<feature type="domain" description="Thioredoxin" evidence="8">
    <location>
        <begin position="25"/>
        <end position="146"/>
    </location>
</feature>
<dbReference type="InterPro" id="IPR049299">
    <property type="entry name" value="Thio2_N"/>
</dbReference>
<evidence type="ECO:0000256" key="7">
    <source>
        <dbReference type="NCBIfam" id="TIGR01068"/>
    </source>
</evidence>
<evidence type="ECO:0000259" key="8">
    <source>
        <dbReference type="PROSITE" id="PS51352"/>
    </source>
</evidence>
<dbReference type="PROSITE" id="PS51352">
    <property type="entry name" value="THIOREDOXIN_2"/>
    <property type="match status" value="1"/>
</dbReference>
<dbReference type="GO" id="GO:0015035">
    <property type="term" value="F:protein-disulfide reductase activity"/>
    <property type="evidence" value="ECO:0007669"/>
    <property type="project" value="UniProtKB-UniRule"/>
</dbReference>
<keyword evidence="5" id="KW-1015">Disulfide bond</keyword>
<evidence type="ECO:0000313" key="10">
    <source>
        <dbReference type="Proteomes" id="UP000006230"/>
    </source>
</evidence>
<name>Q0FQN8_SALBH</name>
<dbReference type="Proteomes" id="UP000006230">
    <property type="component" value="Unassembled WGS sequence"/>
</dbReference>
<evidence type="ECO:0000256" key="3">
    <source>
        <dbReference type="ARBA" id="ARBA00022723"/>
    </source>
</evidence>
<evidence type="ECO:0000256" key="5">
    <source>
        <dbReference type="ARBA" id="ARBA00023157"/>
    </source>
</evidence>
<evidence type="ECO:0000256" key="2">
    <source>
        <dbReference type="ARBA" id="ARBA00022448"/>
    </source>
</evidence>
<gene>
    <name evidence="9" type="ORF">R2601_15317</name>
</gene>
<evidence type="ECO:0000256" key="1">
    <source>
        <dbReference type="ARBA" id="ARBA00008987"/>
    </source>
</evidence>